<protein>
    <recommendedName>
        <fullName evidence="3">ATP-binding protein</fullName>
    </recommendedName>
</protein>
<organism evidence="1 2">
    <name type="scientific">Hymenobacter algoricola</name>
    <dbReference type="NCBI Taxonomy" id="486267"/>
    <lineage>
        <taxon>Bacteria</taxon>
        <taxon>Pseudomonadati</taxon>
        <taxon>Bacteroidota</taxon>
        <taxon>Cytophagia</taxon>
        <taxon>Cytophagales</taxon>
        <taxon>Hymenobacteraceae</taxon>
        <taxon>Hymenobacter</taxon>
    </lineage>
</organism>
<proteinExistence type="predicted"/>
<dbReference type="InterPro" id="IPR027417">
    <property type="entry name" value="P-loop_NTPase"/>
</dbReference>
<evidence type="ECO:0008006" key="3">
    <source>
        <dbReference type="Google" id="ProtNLM"/>
    </source>
</evidence>
<comment type="caution">
    <text evidence="1">The sequence shown here is derived from an EMBL/GenBank/DDBJ whole genome shotgun (WGS) entry which is preliminary data.</text>
</comment>
<dbReference type="RefSeq" id="WP_345117260.1">
    <property type="nucleotide sequence ID" value="NZ_BAABDH010000110.1"/>
</dbReference>
<dbReference type="EMBL" id="BAABDH010000110">
    <property type="protein sequence ID" value="GAA3951919.1"/>
    <property type="molecule type" value="Genomic_DNA"/>
</dbReference>
<gene>
    <name evidence="1" type="ORF">GCM10022406_37150</name>
</gene>
<evidence type="ECO:0000313" key="1">
    <source>
        <dbReference type="EMBL" id="GAA3951919.1"/>
    </source>
</evidence>
<accession>A0ABP7NQE2</accession>
<keyword evidence="2" id="KW-1185">Reference proteome</keyword>
<name>A0ABP7NQE2_9BACT</name>
<reference evidence="2" key="1">
    <citation type="journal article" date="2019" name="Int. J. Syst. Evol. Microbiol.">
        <title>The Global Catalogue of Microorganisms (GCM) 10K type strain sequencing project: providing services to taxonomists for standard genome sequencing and annotation.</title>
        <authorList>
            <consortium name="The Broad Institute Genomics Platform"/>
            <consortium name="The Broad Institute Genome Sequencing Center for Infectious Disease"/>
            <person name="Wu L."/>
            <person name="Ma J."/>
        </authorList>
    </citation>
    <scope>NUCLEOTIDE SEQUENCE [LARGE SCALE GENOMIC DNA]</scope>
    <source>
        <strain evidence="2">JCM 17214</strain>
    </source>
</reference>
<evidence type="ECO:0000313" key="2">
    <source>
        <dbReference type="Proteomes" id="UP001499909"/>
    </source>
</evidence>
<dbReference type="Gene3D" id="3.40.50.300">
    <property type="entry name" value="P-loop containing nucleotide triphosphate hydrolases"/>
    <property type="match status" value="1"/>
</dbReference>
<sequence length="460" mass="52872">MRTRKGREIFNLYDVFTPSTPARATFIERQSVNNKLVEALSTPGKQIIIYGHSGSGKTTLLINKLDQIYEKYVITRCMVGMSFDSILMHGFAELDRYYIEKVDKVAKRKVGLQIGTEYKLIKAQLSGEVEKTESVSVKPIIPPLLTAQFLIKFYGELNCCWVLEDFHKISHDEKIQAAQIMKVFMDSAMEYRNVKLIAIGAVNTGREVINYDKEMQQRLSQISVPLMSEEELNEIIEIGERQLNIKFDIPVKGAIVRASSGLASICHQLSLNCCSHKGVFETSDNIIRMDETALNAAFEMYVEDNEDSIKQDYEEAIKKDDGVEDLPEIILTTIARYRSEEVPYKTILKKLEFEYKNKDKKLGEMPIELLMNELQKDIRGSVLVYNQKIESYSFVNPFMRVYVQCVLKSDLLDNVYNDKNNHVMLSKMVDKMHRIFYEGVYDDNEALGNIEDDIDDIMGR</sequence>
<dbReference type="Proteomes" id="UP001499909">
    <property type="component" value="Unassembled WGS sequence"/>
</dbReference>
<dbReference type="SUPFAM" id="SSF52540">
    <property type="entry name" value="P-loop containing nucleoside triphosphate hydrolases"/>
    <property type="match status" value="1"/>
</dbReference>